<dbReference type="PROSITE" id="PS50977">
    <property type="entry name" value="HTH_TETR_2"/>
    <property type="match status" value="1"/>
</dbReference>
<dbReference type="Gene3D" id="1.10.357.10">
    <property type="entry name" value="Tetracycline Repressor, domain 2"/>
    <property type="match status" value="1"/>
</dbReference>
<keyword evidence="8" id="KW-1185">Reference proteome</keyword>
<comment type="caution">
    <text evidence="7">The sequence shown here is derived from an EMBL/GenBank/DDBJ whole genome shotgun (WGS) entry which is preliminary data.</text>
</comment>
<evidence type="ECO:0000256" key="4">
    <source>
        <dbReference type="ARBA" id="ARBA00023163"/>
    </source>
</evidence>
<evidence type="ECO:0000256" key="2">
    <source>
        <dbReference type="ARBA" id="ARBA00023015"/>
    </source>
</evidence>
<feature type="DNA-binding region" description="H-T-H motif" evidence="5">
    <location>
        <begin position="11"/>
        <end position="30"/>
    </location>
</feature>
<dbReference type="EMBL" id="JAAXKZ010000106">
    <property type="protein sequence ID" value="NMH94356.1"/>
    <property type="molecule type" value="Genomic_DNA"/>
</dbReference>
<evidence type="ECO:0000313" key="7">
    <source>
        <dbReference type="EMBL" id="NMH94356.1"/>
    </source>
</evidence>
<dbReference type="InterPro" id="IPR001647">
    <property type="entry name" value="HTH_TetR"/>
</dbReference>
<sequence length="173" mass="19710">MFAEKGYHAVGIAEIGKAVGLTRGALYHHISSKEELLYEISVQYISDLVRSGEDILGREVDPEMRILLLSRYLMETIFCNQAEMTVCFREVNSLTGERRRFIARMHLEYQRLWERCIVEGAAKGAFRKITPVEVKGLLGMYFYSFLWLDPKGTVGAGDIADRFAGLVIRSLRP</sequence>
<evidence type="ECO:0000259" key="6">
    <source>
        <dbReference type="PROSITE" id="PS50977"/>
    </source>
</evidence>
<dbReference type="Gene3D" id="1.10.10.60">
    <property type="entry name" value="Homeodomain-like"/>
    <property type="match status" value="1"/>
</dbReference>
<name>A0A848DPJ0_9PSEU</name>
<evidence type="ECO:0000313" key="8">
    <source>
        <dbReference type="Proteomes" id="UP000586918"/>
    </source>
</evidence>
<feature type="domain" description="HTH tetR-type" evidence="6">
    <location>
        <begin position="1"/>
        <end position="48"/>
    </location>
</feature>
<keyword evidence="4" id="KW-0804">Transcription</keyword>
<accession>A0A848DPJ0</accession>
<proteinExistence type="predicted"/>
<dbReference type="SUPFAM" id="SSF46689">
    <property type="entry name" value="Homeodomain-like"/>
    <property type="match status" value="1"/>
</dbReference>
<dbReference type="GO" id="GO:0000976">
    <property type="term" value="F:transcription cis-regulatory region binding"/>
    <property type="evidence" value="ECO:0007669"/>
    <property type="project" value="TreeGrafter"/>
</dbReference>
<evidence type="ECO:0000256" key="1">
    <source>
        <dbReference type="ARBA" id="ARBA00022491"/>
    </source>
</evidence>
<keyword evidence="2" id="KW-0805">Transcription regulation</keyword>
<dbReference type="Pfam" id="PF17932">
    <property type="entry name" value="TetR_C_24"/>
    <property type="match status" value="1"/>
</dbReference>
<dbReference type="GO" id="GO:0003700">
    <property type="term" value="F:DNA-binding transcription factor activity"/>
    <property type="evidence" value="ECO:0007669"/>
    <property type="project" value="TreeGrafter"/>
</dbReference>
<dbReference type="SUPFAM" id="SSF48498">
    <property type="entry name" value="Tetracyclin repressor-like, C-terminal domain"/>
    <property type="match status" value="1"/>
</dbReference>
<dbReference type="PANTHER" id="PTHR30055">
    <property type="entry name" value="HTH-TYPE TRANSCRIPTIONAL REGULATOR RUTR"/>
    <property type="match status" value="1"/>
</dbReference>
<evidence type="ECO:0000256" key="3">
    <source>
        <dbReference type="ARBA" id="ARBA00023125"/>
    </source>
</evidence>
<keyword evidence="3 5" id="KW-0238">DNA-binding</keyword>
<dbReference type="AlphaFoldDB" id="A0A848DPJ0"/>
<dbReference type="PANTHER" id="PTHR30055:SF175">
    <property type="entry name" value="HTH-TYPE TRANSCRIPTIONAL REPRESSOR KSTR2"/>
    <property type="match status" value="1"/>
</dbReference>
<dbReference type="InterPro" id="IPR050109">
    <property type="entry name" value="HTH-type_TetR-like_transc_reg"/>
</dbReference>
<evidence type="ECO:0000256" key="5">
    <source>
        <dbReference type="PROSITE-ProRule" id="PRU00335"/>
    </source>
</evidence>
<gene>
    <name evidence="7" type="ORF">HF519_22800</name>
</gene>
<dbReference type="Proteomes" id="UP000586918">
    <property type="component" value="Unassembled WGS sequence"/>
</dbReference>
<dbReference type="InterPro" id="IPR009057">
    <property type="entry name" value="Homeodomain-like_sf"/>
</dbReference>
<keyword evidence="1" id="KW-0678">Repressor</keyword>
<reference evidence="7 8" key="1">
    <citation type="submission" date="2020-04" db="EMBL/GenBank/DDBJ databases">
        <authorList>
            <person name="Klaysubun C."/>
            <person name="Duangmal K."/>
            <person name="Lipun K."/>
        </authorList>
    </citation>
    <scope>NUCLEOTIDE SEQUENCE [LARGE SCALE GENOMIC DNA]</scope>
    <source>
        <strain evidence="7 8">DSM 45300</strain>
    </source>
</reference>
<dbReference type="InterPro" id="IPR036271">
    <property type="entry name" value="Tet_transcr_reg_TetR-rel_C_sf"/>
</dbReference>
<organism evidence="7 8">
    <name type="scientific">Pseudonocardia bannensis</name>
    <dbReference type="NCBI Taxonomy" id="630973"/>
    <lineage>
        <taxon>Bacteria</taxon>
        <taxon>Bacillati</taxon>
        <taxon>Actinomycetota</taxon>
        <taxon>Actinomycetes</taxon>
        <taxon>Pseudonocardiales</taxon>
        <taxon>Pseudonocardiaceae</taxon>
        <taxon>Pseudonocardia</taxon>
    </lineage>
</organism>
<protein>
    <submittedName>
        <fullName evidence="7">TetR/AcrR family transcriptional regulator</fullName>
    </submittedName>
</protein>
<dbReference type="InterPro" id="IPR041490">
    <property type="entry name" value="KstR2_TetR_C"/>
</dbReference>
<dbReference type="Pfam" id="PF00440">
    <property type="entry name" value="TetR_N"/>
    <property type="match status" value="1"/>
</dbReference>